<evidence type="ECO:0000256" key="1">
    <source>
        <dbReference type="SAM" id="MobiDB-lite"/>
    </source>
</evidence>
<gene>
    <name evidence="2" type="ORF">HanXRQr2_Chr11g0507891</name>
</gene>
<evidence type="ECO:0000313" key="3">
    <source>
        <dbReference type="Proteomes" id="UP000215914"/>
    </source>
</evidence>
<dbReference type="Gene3D" id="1.25.40.120">
    <property type="entry name" value="Protein prenylyltransferase"/>
    <property type="match status" value="1"/>
</dbReference>
<dbReference type="AlphaFoldDB" id="A0A9K3HS73"/>
<keyword evidence="2" id="KW-0808">Transferase</keyword>
<protein>
    <submittedName>
        <fullName evidence="2">Transferase</fullName>
        <ecNumber evidence="2">2.5.1.-</ecNumber>
    </submittedName>
</protein>
<dbReference type="EMBL" id="MNCJ02000326">
    <property type="protein sequence ID" value="KAF5783434.1"/>
    <property type="molecule type" value="Genomic_DNA"/>
</dbReference>
<reference evidence="2" key="1">
    <citation type="journal article" date="2017" name="Nature">
        <title>The sunflower genome provides insights into oil metabolism, flowering and Asterid evolution.</title>
        <authorList>
            <person name="Badouin H."/>
            <person name="Gouzy J."/>
            <person name="Grassa C.J."/>
            <person name="Murat F."/>
            <person name="Staton S.E."/>
            <person name="Cottret L."/>
            <person name="Lelandais-Briere C."/>
            <person name="Owens G.L."/>
            <person name="Carrere S."/>
            <person name="Mayjonade B."/>
            <person name="Legrand L."/>
            <person name="Gill N."/>
            <person name="Kane N.C."/>
            <person name="Bowers J.E."/>
            <person name="Hubner S."/>
            <person name="Bellec A."/>
            <person name="Berard A."/>
            <person name="Berges H."/>
            <person name="Blanchet N."/>
            <person name="Boniface M.C."/>
            <person name="Brunel D."/>
            <person name="Catrice O."/>
            <person name="Chaidir N."/>
            <person name="Claudel C."/>
            <person name="Donnadieu C."/>
            <person name="Faraut T."/>
            <person name="Fievet G."/>
            <person name="Helmstetter N."/>
            <person name="King M."/>
            <person name="Knapp S.J."/>
            <person name="Lai Z."/>
            <person name="Le Paslier M.C."/>
            <person name="Lippi Y."/>
            <person name="Lorenzon L."/>
            <person name="Mandel J.R."/>
            <person name="Marage G."/>
            <person name="Marchand G."/>
            <person name="Marquand E."/>
            <person name="Bret-Mestries E."/>
            <person name="Morien E."/>
            <person name="Nambeesan S."/>
            <person name="Nguyen T."/>
            <person name="Pegot-Espagnet P."/>
            <person name="Pouilly N."/>
            <person name="Raftis F."/>
            <person name="Sallet E."/>
            <person name="Schiex T."/>
            <person name="Thomas J."/>
            <person name="Vandecasteele C."/>
            <person name="Vares D."/>
            <person name="Vear F."/>
            <person name="Vautrin S."/>
            <person name="Crespi M."/>
            <person name="Mangin B."/>
            <person name="Burke J.M."/>
            <person name="Salse J."/>
            <person name="Munos S."/>
            <person name="Vincourt P."/>
            <person name="Rieseberg L.H."/>
            <person name="Langlade N.B."/>
        </authorList>
    </citation>
    <scope>NUCLEOTIDE SEQUENCE</scope>
    <source>
        <tissue evidence="2">Leaves</tissue>
    </source>
</reference>
<reference evidence="2" key="2">
    <citation type="submission" date="2020-06" db="EMBL/GenBank/DDBJ databases">
        <title>Helianthus annuus Genome sequencing and assembly Release 2.</title>
        <authorList>
            <person name="Gouzy J."/>
            <person name="Langlade N."/>
            <person name="Munos S."/>
        </authorList>
    </citation>
    <scope>NUCLEOTIDE SEQUENCE</scope>
    <source>
        <tissue evidence="2">Leaves</tissue>
    </source>
</reference>
<evidence type="ECO:0000313" key="2">
    <source>
        <dbReference type="EMBL" id="KAF5783434.1"/>
    </source>
</evidence>
<sequence>MDFSKHERQPLPISQGPEWSDVIPVSQNDAPNSVVQITYLERFTEILGYFQAIYLYAG</sequence>
<organism evidence="2 3">
    <name type="scientific">Helianthus annuus</name>
    <name type="common">Common sunflower</name>
    <dbReference type="NCBI Taxonomy" id="4232"/>
    <lineage>
        <taxon>Eukaryota</taxon>
        <taxon>Viridiplantae</taxon>
        <taxon>Streptophyta</taxon>
        <taxon>Embryophyta</taxon>
        <taxon>Tracheophyta</taxon>
        <taxon>Spermatophyta</taxon>
        <taxon>Magnoliopsida</taxon>
        <taxon>eudicotyledons</taxon>
        <taxon>Gunneridae</taxon>
        <taxon>Pentapetalae</taxon>
        <taxon>asterids</taxon>
        <taxon>campanulids</taxon>
        <taxon>Asterales</taxon>
        <taxon>Asteraceae</taxon>
        <taxon>Asteroideae</taxon>
        <taxon>Heliantheae alliance</taxon>
        <taxon>Heliantheae</taxon>
        <taxon>Helianthus</taxon>
    </lineage>
</organism>
<dbReference type="SUPFAM" id="SSF48439">
    <property type="entry name" value="Protein prenylyltransferase"/>
    <property type="match status" value="1"/>
</dbReference>
<dbReference type="Proteomes" id="UP000215914">
    <property type="component" value="Unassembled WGS sequence"/>
</dbReference>
<name>A0A9K3HS73_HELAN</name>
<dbReference type="EC" id="2.5.1.-" evidence="2"/>
<dbReference type="GO" id="GO:0016740">
    <property type="term" value="F:transferase activity"/>
    <property type="evidence" value="ECO:0007669"/>
    <property type="project" value="UniProtKB-KW"/>
</dbReference>
<feature type="region of interest" description="Disordered" evidence="1">
    <location>
        <begin position="1"/>
        <end position="20"/>
    </location>
</feature>
<dbReference type="Gramene" id="mRNA:HanXRQr2_Chr11g0507891">
    <property type="protein sequence ID" value="CDS:HanXRQr2_Chr11g0507891.1"/>
    <property type="gene ID" value="HanXRQr2_Chr11g0507891"/>
</dbReference>
<keyword evidence="3" id="KW-1185">Reference proteome</keyword>
<proteinExistence type="predicted"/>
<comment type="caution">
    <text evidence="2">The sequence shown here is derived from an EMBL/GenBank/DDBJ whole genome shotgun (WGS) entry which is preliminary data.</text>
</comment>
<accession>A0A9K3HS73</accession>